<gene>
    <name evidence="4" type="ORF">ANE_LOCUS20339</name>
</gene>
<dbReference type="GO" id="GO:0071933">
    <property type="term" value="F:Arp2/3 complex binding"/>
    <property type="evidence" value="ECO:0007669"/>
    <property type="project" value="TreeGrafter"/>
</dbReference>
<dbReference type="GO" id="GO:2000601">
    <property type="term" value="P:positive regulation of Arp2/3 complex-mediated actin nucleation"/>
    <property type="evidence" value="ECO:0007669"/>
    <property type="project" value="TreeGrafter"/>
</dbReference>
<keyword evidence="2" id="KW-0009">Actin-binding</keyword>
<accession>A0A565C8B5</accession>
<reference evidence="4" key="1">
    <citation type="submission" date="2019-07" db="EMBL/GenBank/DDBJ databases">
        <authorList>
            <person name="Dittberner H."/>
        </authorList>
    </citation>
    <scope>NUCLEOTIDE SEQUENCE [LARGE SCALE GENOMIC DNA]</scope>
</reference>
<feature type="compositionally biased region" description="Basic and acidic residues" evidence="3">
    <location>
        <begin position="261"/>
        <end position="277"/>
    </location>
</feature>
<name>A0A565C8B5_9BRAS</name>
<comment type="subcellular location">
    <subcellularLocation>
        <location evidence="2">Cytoplasm</location>
        <location evidence="2">Cytoskeleton</location>
    </subcellularLocation>
</comment>
<keyword evidence="2" id="KW-0963">Cytoplasm</keyword>
<feature type="region of interest" description="Disordered" evidence="3">
    <location>
        <begin position="104"/>
        <end position="137"/>
    </location>
</feature>
<dbReference type="GO" id="GO:0003779">
    <property type="term" value="F:actin binding"/>
    <property type="evidence" value="ECO:0007669"/>
    <property type="project" value="UniProtKB-UniRule"/>
</dbReference>
<evidence type="ECO:0000313" key="5">
    <source>
        <dbReference type="Proteomes" id="UP000489600"/>
    </source>
</evidence>
<sequence>MLVGLEWHPRIPNEKNHLIYDDLPLIIMDPYEECRGILHGSCLKRYSDSTYFRRASSNLIIGNKKFQKDEKYYVKKKSSSRSRDMARLASMANQSARKTFTSFSFSGQTSSSKSVSTSDMEKRSHLQDHHSRSFDSRSCSGYIECLSTATSSLKAGEKPKGVYVSSSLTPGSCTNASVLSACETEDAHDNSQFSPPQGEAARGSSCVSWDEKAEIVESVGLQTDEASEMMETNSVAKSESGLQEYSGIDEVREIKTALEIVGEPRDSERESERKGDCFVESESENENDQGLQNESEGDCFFDAPF</sequence>
<dbReference type="GO" id="GO:0030036">
    <property type="term" value="P:actin cytoskeleton organization"/>
    <property type="evidence" value="ECO:0007669"/>
    <property type="project" value="UniProtKB-UniRule"/>
</dbReference>
<proteinExistence type="inferred from homology"/>
<feature type="compositionally biased region" description="Basic and acidic residues" evidence="3">
    <location>
        <begin position="119"/>
        <end position="135"/>
    </location>
</feature>
<dbReference type="Gene3D" id="6.10.280.150">
    <property type="match status" value="1"/>
</dbReference>
<comment type="function">
    <text evidence="2">Involved in regulation of actin and microtubule organization. Part of a WAVE complex that activates the Arp2/3 complex.</text>
</comment>
<keyword evidence="5" id="KW-1185">Reference proteome</keyword>
<evidence type="ECO:0000256" key="1">
    <source>
        <dbReference type="ARBA" id="ARBA00006993"/>
    </source>
</evidence>
<dbReference type="GO" id="GO:0005856">
    <property type="term" value="C:cytoskeleton"/>
    <property type="evidence" value="ECO:0007669"/>
    <property type="project" value="UniProtKB-SubCell"/>
</dbReference>
<dbReference type="PANTHER" id="PTHR12902:SF33">
    <property type="entry name" value="PROTEIN SCAR3"/>
    <property type="match status" value="1"/>
</dbReference>
<evidence type="ECO:0000256" key="2">
    <source>
        <dbReference type="RuleBase" id="RU367034"/>
    </source>
</evidence>
<comment type="similarity">
    <text evidence="1 2">Belongs to the SCAR/WAVE family.</text>
</comment>
<dbReference type="EMBL" id="CABITT030000007">
    <property type="protein sequence ID" value="VVB09895.1"/>
    <property type="molecule type" value="Genomic_DNA"/>
</dbReference>
<feature type="compositionally biased region" description="Low complexity" evidence="3">
    <location>
        <begin position="104"/>
        <end position="118"/>
    </location>
</feature>
<evidence type="ECO:0000313" key="4">
    <source>
        <dbReference type="EMBL" id="VVB09895.1"/>
    </source>
</evidence>
<dbReference type="Proteomes" id="UP000489600">
    <property type="component" value="Unassembled WGS sequence"/>
</dbReference>
<dbReference type="InterPro" id="IPR028288">
    <property type="entry name" value="SCAR/WAVE_fam"/>
</dbReference>
<comment type="caution">
    <text evidence="4">The sequence shown here is derived from an EMBL/GenBank/DDBJ whole genome shotgun (WGS) entry which is preliminary data.</text>
</comment>
<evidence type="ECO:0000256" key="3">
    <source>
        <dbReference type="SAM" id="MobiDB-lite"/>
    </source>
</evidence>
<keyword evidence="2" id="KW-0206">Cytoskeleton</keyword>
<dbReference type="OrthoDB" id="753427at2759"/>
<feature type="region of interest" description="Disordered" evidence="3">
    <location>
        <begin position="261"/>
        <end position="305"/>
    </location>
</feature>
<dbReference type="PANTHER" id="PTHR12902">
    <property type="entry name" value="WASP-1"/>
    <property type="match status" value="1"/>
</dbReference>
<organism evidence="4 5">
    <name type="scientific">Arabis nemorensis</name>
    <dbReference type="NCBI Taxonomy" id="586526"/>
    <lineage>
        <taxon>Eukaryota</taxon>
        <taxon>Viridiplantae</taxon>
        <taxon>Streptophyta</taxon>
        <taxon>Embryophyta</taxon>
        <taxon>Tracheophyta</taxon>
        <taxon>Spermatophyta</taxon>
        <taxon>Magnoliopsida</taxon>
        <taxon>eudicotyledons</taxon>
        <taxon>Gunneridae</taxon>
        <taxon>Pentapetalae</taxon>
        <taxon>rosids</taxon>
        <taxon>malvids</taxon>
        <taxon>Brassicales</taxon>
        <taxon>Brassicaceae</taxon>
        <taxon>Arabideae</taxon>
        <taxon>Arabis</taxon>
    </lineage>
</organism>
<protein>
    <recommendedName>
        <fullName evidence="2">Protein SCAR</fullName>
    </recommendedName>
    <alternativeName>
        <fullName evidence="2">Protein WAVE</fullName>
    </alternativeName>
</protein>
<dbReference type="GO" id="GO:0034237">
    <property type="term" value="F:protein kinase A regulatory subunit binding"/>
    <property type="evidence" value="ECO:0007669"/>
    <property type="project" value="TreeGrafter"/>
</dbReference>
<dbReference type="AlphaFoldDB" id="A0A565C8B5"/>